<dbReference type="InterPro" id="IPR027417">
    <property type="entry name" value="P-loop_NTPase"/>
</dbReference>
<feature type="transmembrane region" description="Helical" evidence="14">
    <location>
        <begin position="123"/>
        <end position="141"/>
    </location>
</feature>
<evidence type="ECO:0000313" key="17">
    <source>
        <dbReference type="EMBL" id="CAA6810287.1"/>
    </source>
</evidence>
<evidence type="ECO:0000256" key="15">
    <source>
        <dbReference type="RuleBase" id="RU003651"/>
    </source>
</evidence>
<dbReference type="SMART" id="SM00382">
    <property type="entry name" value="AAA"/>
    <property type="match status" value="1"/>
</dbReference>
<dbReference type="CDD" id="cd19501">
    <property type="entry name" value="RecA-like_FtsH"/>
    <property type="match status" value="1"/>
</dbReference>
<dbReference type="GO" id="GO:0051301">
    <property type="term" value="P:cell division"/>
    <property type="evidence" value="ECO:0007669"/>
    <property type="project" value="UniProtKB-KW"/>
</dbReference>
<dbReference type="NCBIfam" id="TIGR01241">
    <property type="entry name" value="FtsH_fam"/>
    <property type="match status" value="1"/>
</dbReference>
<keyword evidence="11 14" id="KW-0482">Metalloprotease</keyword>
<sequence>MSNKRDDKQNKDKNNNFFEKNPLLVFLIISTALIFLFKNTGLSDSLMSKGNIQRVEYSKIKSLISENEVNQVSIGKTSVKAKSGNGLLFVATKVDGDSGLVKLLDEKKIPYTAIDDKNYFLEFFFNWILPIGLFLLIWSFVSKKMQKNMGGGLFGMGSSKKMINAQKPKTKFEDMAGCEEAKDEVKEIVDFLKNPDRYISLGAKIPKGVLLVGPPGTGKTLLARAVAGEANVPFFSVSGSSFIEMFVGVGASRVRDLFQEAQKEAPSIIFIDEIDAIGKSRASSGNIGGNDEREQTLNQLLAEMDGFASTAPIIVLAATNRPEVLDAALLRPGRFDRQVLVDKPDIDGRVAILKIHSKDVKLGVDIDFKEIAKMTVGLSGADLANIINEGALLAGRENKKSVSQKDFVEAIERVSIGLEKKGRRIREEEKKIVAYHESGHALISEITKGSEKTTQVSIVPRGMAALGYTAHTPEENKYLAQKHELIAKVDVLLGGRAAEEVFLGEISTGASNDLERTTDILKSMIGIYGMTDVAGLMVLEERQNSFIGGGGTSKNYSESLANKQDEYIKSFLSERYEHVKGLLGEYKDAIESIVAKLYEDEKITGDELRNIISAYEIANEKPSKLVKREA</sequence>
<comment type="similarity">
    <text evidence="13 14">In the central section; belongs to the AAA ATPase family.</text>
</comment>
<comment type="similarity">
    <text evidence="15">Belongs to the AAA ATPase family.</text>
</comment>
<dbReference type="GO" id="GO:0006508">
    <property type="term" value="P:proteolysis"/>
    <property type="evidence" value="ECO:0007669"/>
    <property type="project" value="UniProtKB-KW"/>
</dbReference>
<proteinExistence type="inferred from homology"/>
<dbReference type="SUPFAM" id="SSF140990">
    <property type="entry name" value="FtsH protease domain-like"/>
    <property type="match status" value="1"/>
</dbReference>
<dbReference type="GO" id="GO:0005524">
    <property type="term" value="F:ATP binding"/>
    <property type="evidence" value="ECO:0007669"/>
    <property type="project" value="UniProtKB-UniRule"/>
</dbReference>
<dbReference type="Pfam" id="PF01434">
    <property type="entry name" value="Peptidase_M41"/>
    <property type="match status" value="1"/>
</dbReference>
<feature type="transmembrane region" description="Helical" evidence="14">
    <location>
        <begin position="21"/>
        <end position="37"/>
    </location>
</feature>
<evidence type="ECO:0000256" key="9">
    <source>
        <dbReference type="ARBA" id="ARBA00022840"/>
    </source>
</evidence>
<keyword evidence="6 14" id="KW-0547">Nucleotide-binding</keyword>
<gene>
    <name evidence="14" type="primary">ftsH</name>
    <name evidence="17" type="ORF">HELGO_WM5979</name>
</gene>
<keyword evidence="17" id="KW-0131">Cell cycle</keyword>
<dbReference type="SUPFAM" id="SSF52540">
    <property type="entry name" value="P-loop containing nucleoside triphosphate hydrolases"/>
    <property type="match status" value="1"/>
</dbReference>
<keyword evidence="4 14" id="KW-0812">Transmembrane</keyword>
<dbReference type="InterPro" id="IPR003593">
    <property type="entry name" value="AAA+_ATPase"/>
</dbReference>
<evidence type="ECO:0000256" key="8">
    <source>
        <dbReference type="ARBA" id="ARBA00022833"/>
    </source>
</evidence>
<dbReference type="HAMAP" id="MF_01458">
    <property type="entry name" value="FtsH"/>
    <property type="match status" value="1"/>
</dbReference>
<dbReference type="GO" id="GO:0004176">
    <property type="term" value="F:ATP-dependent peptidase activity"/>
    <property type="evidence" value="ECO:0007669"/>
    <property type="project" value="InterPro"/>
</dbReference>
<comment type="cofactor">
    <cofactor evidence="14">
        <name>Zn(2+)</name>
        <dbReference type="ChEBI" id="CHEBI:29105"/>
    </cofactor>
    <text evidence="14">Binds 1 zinc ion per subunit.</text>
</comment>
<keyword evidence="17" id="KW-0132">Cell division</keyword>
<feature type="binding site" evidence="14">
    <location>
        <position position="513"/>
    </location>
    <ligand>
        <name>Zn(2+)</name>
        <dbReference type="ChEBI" id="CHEBI:29105"/>
        <note>catalytic</note>
    </ligand>
</feature>
<keyword evidence="14" id="KW-1003">Cell membrane</keyword>
<keyword evidence="9 14" id="KW-0067">ATP-binding</keyword>
<keyword evidence="7 14" id="KW-0378">Hydrolase</keyword>
<evidence type="ECO:0000256" key="5">
    <source>
        <dbReference type="ARBA" id="ARBA00022723"/>
    </source>
</evidence>
<name>A0A6S6T0V0_9BACT</name>
<dbReference type="AlphaFoldDB" id="A0A6S6T0V0"/>
<protein>
    <recommendedName>
        <fullName evidence="14">ATP-dependent zinc metalloprotease FtsH</fullName>
        <ecNumber evidence="14">3.4.24.-</ecNumber>
    </recommendedName>
</protein>
<comment type="function">
    <text evidence="14">Acts as a processive, ATP-dependent zinc metallopeptidase for both cytoplasmic and membrane proteins. Plays a role in the quality control of integral membrane proteins.</text>
</comment>
<feature type="binding site" evidence="14">
    <location>
        <begin position="213"/>
        <end position="220"/>
    </location>
    <ligand>
        <name>ATP</name>
        <dbReference type="ChEBI" id="CHEBI:30616"/>
    </ligand>
</feature>
<dbReference type="PANTHER" id="PTHR43655">
    <property type="entry name" value="ATP-DEPENDENT PROTEASE"/>
    <property type="match status" value="1"/>
</dbReference>
<dbReference type="GO" id="GO:0016887">
    <property type="term" value="F:ATP hydrolysis activity"/>
    <property type="evidence" value="ECO:0007669"/>
    <property type="project" value="UniProtKB-UniRule"/>
</dbReference>
<dbReference type="InterPro" id="IPR041569">
    <property type="entry name" value="AAA_lid_3"/>
</dbReference>
<dbReference type="GO" id="GO:0004222">
    <property type="term" value="F:metalloendopeptidase activity"/>
    <property type="evidence" value="ECO:0007669"/>
    <property type="project" value="InterPro"/>
</dbReference>
<dbReference type="Gene3D" id="1.10.8.60">
    <property type="match status" value="1"/>
</dbReference>
<dbReference type="GO" id="GO:0030163">
    <property type="term" value="P:protein catabolic process"/>
    <property type="evidence" value="ECO:0007669"/>
    <property type="project" value="UniProtKB-UniRule"/>
</dbReference>
<comment type="subunit">
    <text evidence="14">Homohexamer.</text>
</comment>
<dbReference type="FunFam" id="1.20.58.760:FF:000001">
    <property type="entry name" value="ATP-dependent zinc metalloprotease FtsH"/>
    <property type="match status" value="1"/>
</dbReference>
<dbReference type="Pfam" id="PF00004">
    <property type="entry name" value="AAA"/>
    <property type="match status" value="1"/>
</dbReference>
<dbReference type="InterPro" id="IPR000642">
    <property type="entry name" value="Peptidase_M41"/>
</dbReference>
<evidence type="ECO:0000256" key="4">
    <source>
        <dbReference type="ARBA" id="ARBA00022692"/>
    </source>
</evidence>
<reference evidence="17" key="1">
    <citation type="submission" date="2020-01" db="EMBL/GenBank/DDBJ databases">
        <authorList>
            <person name="Meier V. D."/>
            <person name="Meier V D."/>
        </authorList>
    </citation>
    <scope>NUCLEOTIDE SEQUENCE</scope>
    <source>
        <strain evidence="17">HLG_WM_MAG_12</strain>
    </source>
</reference>
<evidence type="ECO:0000256" key="3">
    <source>
        <dbReference type="ARBA" id="ARBA00022670"/>
    </source>
</evidence>
<dbReference type="InterPro" id="IPR003959">
    <property type="entry name" value="ATPase_AAA_core"/>
</dbReference>
<dbReference type="InterPro" id="IPR005936">
    <property type="entry name" value="FtsH"/>
</dbReference>
<feature type="active site" evidence="14">
    <location>
        <position position="437"/>
    </location>
</feature>
<keyword evidence="5 14" id="KW-0479">Metal-binding</keyword>
<evidence type="ECO:0000256" key="12">
    <source>
        <dbReference type="ARBA" id="ARBA00023136"/>
    </source>
</evidence>
<dbReference type="InterPro" id="IPR050928">
    <property type="entry name" value="ATP-dep_Zn_Metalloprotease"/>
</dbReference>
<dbReference type="InterPro" id="IPR037219">
    <property type="entry name" value="Peptidase_M41-like"/>
</dbReference>
<evidence type="ECO:0000256" key="10">
    <source>
        <dbReference type="ARBA" id="ARBA00022989"/>
    </source>
</evidence>
<accession>A0A6S6T0V0</accession>
<dbReference type="PROSITE" id="PS00674">
    <property type="entry name" value="AAA"/>
    <property type="match status" value="1"/>
</dbReference>
<feature type="domain" description="AAA+ ATPase" evidence="16">
    <location>
        <begin position="205"/>
        <end position="345"/>
    </location>
</feature>
<dbReference type="InterPro" id="IPR003960">
    <property type="entry name" value="ATPase_AAA_CS"/>
</dbReference>
<evidence type="ECO:0000256" key="7">
    <source>
        <dbReference type="ARBA" id="ARBA00022801"/>
    </source>
</evidence>
<evidence type="ECO:0000256" key="6">
    <source>
        <dbReference type="ARBA" id="ARBA00022741"/>
    </source>
</evidence>
<dbReference type="PANTHER" id="PTHR43655:SF2">
    <property type="entry name" value="AFG3 LIKE MATRIX AAA PEPTIDASE SUBUNIT 2, ISOFORM A"/>
    <property type="match status" value="1"/>
</dbReference>
<keyword evidence="12 14" id="KW-0472">Membrane</keyword>
<comment type="subcellular location">
    <subcellularLocation>
        <location evidence="14">Cell membrane</location>
        <topology evidence="14">Multi-pass membrane protein</topology>
        <orientation evidence="14">Cytoplasmic side</orientation>
    </subcellularLocation>
    <subcellularLocation>
        <location evidence="1">Membrane</location>
    </subcellularLocation>
</comment>
<dbReference type="Gene3D" id="1.20.58.760">
    <property type="entry name" value="Peptidase M41"/>
    <property type="match status" value="1"/>
</dbReference>
<dbReference type="FunFam" id="1.10.8.60:FF:000001">
    <property type="entry name" value="ATP-dependent zinc metalloprotease FtsH"/>
    <property type="match status" value="1"/>
</dbReference>
<dbReference type="EC" id="3.4.24.-" evidence="14"/>
<keyword evidence="10 14" id="KW-1133">Transmembrane helix</keyword>
<evidence type="ECO:0000256" key="13">
    <source>
        <dbReference type="ARBA" id="ARBA00061570"/>
    </source>
</evidence>
<evidence type="ECO:0000256" key="1">
    <source>
        <dbReference type="ARBA" id="ARBA00004370"/>
    </source>
</evidence>
<dbReference type="Gene3D" id="3.40.50.300">
    <property type="entry name" value="P-loop containing nucleotide triphosphate hydrolases"/>
    <property type="match status" value="1"/>
</dbReference>
<dbReference type="GO" id="GO:0008270">
    <property type="term" value="F:zinc ion binding"/>
    <property type="evidence" value="ECO:0007669"/>
    <property type="project" value="UniProtKB-UniRule"/>
</dbReference>
<keyword evidence="3 14" id="KW-0645">Protease</keyword>
<dbReference type="Pfam" id="PF17862">
    <property type="entry name" value="AAA_lid_3"/>
    <property type="match status" value="1"/>
</dbReference>
<evidence type="ECO:0000256" key="14">
    <source>
        <dbReference type="HAMAP-Rule" id="MF_01458"/>
    </source>
</evidence>
<organism evidence="17">
    <name type="scientific">uncultured Campylobacterales bacterium</name>
    <dbReference type="NCBI Taxonomy" id="352960"/>
    <lineage>
        <taxon>Bacteria</taxon>
        <taxon>Pseudomonadati</taxon>
        <taxon>Campylobacterota</taxon>
        <taxon>Epsilonproteobacteria</taxon>
        <taxon>Campylobacterales</taxon>
        <taxon>environmental samples</taxon>
    </lineage>
</organism>
<evidence type="ECO:0000256" key="2">
    <source>
        <dbReference type="ARBA" id="ARBA00010044"/>
    </source>
</evidence>
<keyword evidence="8 14" id="KW-0862">Zinc</keyword>
<evidence type="ECO:0000256" key="11">
    <source>
        <dbReference type="ARBA" id="ARBA00023049"/>
    </source>
</evidence>
<feature type="binding site" evidence="14">
    <location>
        <position position="440"/>
    </location>
    <ligand>
        <name>Zn(2+)</name>
        <dbReference type="ChEBI" id="CHEBI:29105"/>
        <note>catalytic</note>
    </ligand>
</feature>
<feature type="binding site" evidence="14">
    <location>
        <position position="436"/>
    </location>
    <ligand>
        <name>Zn(2+)</name>
        <dbReference type="ChEBI" id="CHEBI:29105"/>
        <note>catalytic</note>
    </ligand>
</feature>
<comment type="similarity">
    <text evidence="2 14">In the C-terminal section; belongs to the peptidase M41 family.</text>
</comment>
<evidence type="ECO:0000259" key="16">
    <source>
        <dbReference type="SMART" id="SM00382"/>
    </source>
</evidence>
<dbReference type="GO" id="GO:0005886">
    <property type="term" value="C:plasma membrane"/>
    <property type="evidence" value="ECO:0007669"/>
    <property type="project" value="UniProtKB-SubCell"/>
</dbReference>
<dbReference type="EMBL" id="CACVAW010000040">
    <property type="protein sequence ID" value="CAA6810287.1"/>
    <property type="molecule type" value="Genomic_DNA"/>
</dbReference>
<dbReference type="FunFam" id="3.40.50.300:FF:000001">
    <property type="entry name" value="ATP-dependent zinc metalloprotease FtsH"/>
    <property type="match status" value="1"/>
</dbReference>